<dbReference type="Proteomes" id="UP000322822">
    <property type="component" value="Chromosome 2"/>
</dbReference>
<evidence type="ECO:0000259" key="1">
    <source>
        <dbReference type="Pfam" id="PF04909"/>
    </source>
</evidence>
<dbReference type="RefSeq" id="WP_150374899.1">
    <property type="nucleotide sequence ID" value="NZ_CP044067.1"/>
</dbReference>
<name>A0A5P2HA11_9BURK</name>
<dbReference type="AlphaFoldDB" id="A0A5P2HA11"/>
<dbReference type="Pfam" id="PF04909">
    <property type="entry name" value="Amidohydro_2"/>
    <property type="match status" value="1"/>
</dbReference>
<accession>A0A5P2HA11</accession>
<dbReference type="PANTHER" id="PTHR35563:SF2">
    <property type="entry name" value="BARREL METAL-DEPENDENT HYDROLASE, PUTATIVE (AFU_ORTHOLOGUE AFUA_1G16240)-RELATED"/>
    <property type="match status" value="1"/>
</dbReference>
<organism evidence="2 3">
    <name type="scientific">Cupriavidus pauculus</name>
    <dbReference type="NCBI Taxonomy" id="82633"/>
    <lineage>
        <taxon>Bacteria</taxon>
        <taxon>Pseudomonadati</taxon>
        <taxon>Pseudomonadota</taxon>
        <taxon>Betaproteobacteria</taxon>
        <taxon>Burkholderiales</taxon>
        <taxon>Burkholderiaceae</taxon>
        <taxon>Cupriavidus</taxon>
    </lineage>
</organism>
<dbReference type="EMBL" id="CP044067">
    <property type="protein sequence ID" value="QET04836.1"/>
    <property type="molecule type" value="Genomic_DNA"/>
</dbReference>
<proteinExistence type="predicted"/>
<keyword evidence="2" id="KW-0378">Hydrolase</keyword>
<dbReference type="Gene3D" id="3.20.20.140">
    <property type="entry name" value="Metal-dependent hydrolases"/>
    <property type="match status" value="1"/>
</dbReference>
<dbReference type="SUPFAM" id="SSF51556">
    <property type="entry name" value="Metallo-dependent hydrolases"/>
    <property type="match status" value="1"/>
</dbReference>
<evidence type="ECO:0000313" key="3">
    <source>
        <dbReference type="Proteomes" id="UP000322822"/>
    </source>
</evidence>
<dbReference type="PANTHER" id="PTHR35563">
    <property type="entry name" value="BARREL METAL-DEPENDENT HYDROLASE, PUTATIVE (AFU_ORTHOLOGUE AFUA_1G16240)-RELATED"/>
    <property type="match status" value="1"/>
</dbReference>
<gene>
    <name evidence="2" type="ORF">FOB72_22420</name>
</gene>
<evidence type="ECO:0000313" key="2">
    <source>
        <dbReference type="EMBL" id="QET04836.1"/>
    </source>
</evidence>
<dbReference type="InterPro" id="IPR006680">
    <property type="entry name" value="Amidohydro-rel"/>
</dbReference>
<dbReference type="OrthoDB" id="9787654at2"/>
<dbReference type="InterPro" id="IPR032466">
    <property type="entry name" value="Metal_Hydrolase"/>
</dbReference>
<feature type="domain" description="Amidohydrolase-related" evidence="1">
    <location>
        <begin position="8"/>
        <end position="274"/>
    </location>
</feature>
<sequence length="275" mass="29981">MQTRNDIWDCHTHIFGPYADHPLPPDAVYRPPEAPFAALRALHRSLGITHGVLVQGACYGEDHDAVLTALDTTEGAYRGVALISPDVDEDHLRRMHARGIRGIRLGLMSHLGGKPDAGRMVAQLERIRPYGWHALVHGEVGDVVEALDVLLPQGVPLVIDHMARVEASRGVDYPAFAALERCLAMPNVWIKLSGADRITGGAAPYEAALPIARRQLAAAPERAIWGTDWPHPNIAYPVPDEAGLLAWIRRVCADVFANEAGADAVLRHNPSRLYA</sequence>
<reference evidence="2 3" key="1">
    <citation type="submission" date="2019-09" db="EMBL/GenBank/DDBJ databases">
        <title>FDA dAtabase for Regulatory Grade micrObial Sequences (FDA-ARGOS): Supporting development and validation of Infectious Disease Dx tests.</title>
        <authorList>
            <person name="Sciortino C."/>
            <person name="Tallon L."/>
            <person name="Sadzewicz L."/>
            <person name="Vavikolanu K."/>
            <person name="Mehta A."/>
            <person name="Aluvathingal J."/>
            <person name="Nadendla S."/>
            <person name="Nandy P."/>
            <person name="Geyer C."/>
            <person name="Yan Y."/>
            <person name="Sichtig H."/>
        </authorList>
    </citation>
    <scope>NUCLEOTIDE SEQUENCE [LARGE SCALE GENOMIC DNA]</scope>
    <source>
        <strain evidence="2 3">FDAARGOS_664</strain>
    </source>
</reference>
<dbReference type="GO" id="GO:0016787">
    <property type="term" value="F:hydrolase activity"/>
    <property type="evidence" value="ECO:0007669"/>
    <property type="project" value="UniProtKB-KW"/>
</dbReference>
<dbReference type="InterPro" id="IPR052358">
    <property type="entry name" value="Aro_Compnd_Degr_Hydrolases"/>
</dbReference>
<protein>
    <submittedName>
        <fullName evidence="2">Amidohydrolase family protein</fullName>
    </submittedName>
</protein>